<dbReference type="GO" id="GO:0006044">
    <property type="term" value="P:N-acetylglucosamine metabolic process"/>
    <property type="evidence" value="ECO:0007669"/>
    <property type="project" value="InterPro"/>
</dbReference>
<dbReference type="GO" id="GO:0005975">
    <property type="term" value="P:carbohydrate metabolic process"/>
    <property type="evidence" value="ECO:0007669"/>
    <property type="project" value="InterPro"/>
</dbReference>
<dbReference type="PANTHER" id="PTHR42892">
    <property type="entry name" value="GLUCOSAMINE-6-PHOSPHATE DEAMINASE-LIKE PROTEIN BT_0258-RELATED"/>
    <property type="match status" value="1"/>
</dbReference>
<dbReference type="EMBL" id="JAEEGA010000026">
    <property type="protein sequence ID" value="MBP1044349.1"/>
    <property type="molecule type" value="Genomic_DNA"/>
</dbReference>
<comment type="caution">
    <text evidence="3">The sequence shown here is derived from an EMBL/GenBank/DDBJ whole genome shotgun (WGS) entry which is preliminary data.</text>
</comment>
<dbReference type="Proteomes" id="UP000674938">
    <property type="component" value="Unassembled WGS sequence"/>
</dbReference>
<dbReference type="EC" id="3.5.99.6" evidence="3"/>
<accession>A0A940PGB9</accession>
<dbReference type="CDD" id="cd01399">
    <property type="entry name" value="GlcN6P_deaminase"/>
    <property type="match status" value="1"/>
</dbReference>
<dbReference type="RefSeq" id="WP_209532744.1">
    <property type="nucleotide sequence ID" value="NZ_JAEEGA010000026.1"/>
</dbReference>
<dbReference type="AlphaFoldDB" id="A0A940PGB9"/>
<dbReference type="Pfam" id="PF01182">
    <property type="entry name" value="Glucosamine_iso"/>
    <property type="match status" value="1"/>
</dbReference>
<dbReference type="InterPro" id="IPR004547">
    <property type="entry name" value="Glucosamine6P_isomerase"/>
</dbReference>
<evidence type="ECO:0000313" key="4">
    <source>
        <dbReference type="Proteomes" id="UP000674938"/>
    </source>
</evidence>
<keyword evidence="3" id="KW-0378">Hydrolase</keyword>
<protein>
    <submittedName>
        <fullName evidence="3">Glucosamine-6-phosphate deaminase</fullName>
        <ecNumber evidence="3">3.5.99.6</ecNumber>
    </submittedName>
</protein>
<proteinExistence type="predicted"/>
<keyword evidence="1" id="KW-0119">Carbohydrate metabolism</keyword>
<dbReference type="InterPro" id="IPR006148">
    <property type="entry name" value="Glc/Gal-6P_isomerase"/>
</dbReference>
<gene>
    <name evidence="3" type="ORF">I6N95_25395</name>
</gene>
<dbReference type="GO" id="GO:0004342">
    <property type="term" value="F:glucosamine-6-phosphate deaminase activity"/>
    <property type="evidence" value="ECO:0007669"/>
    <property type="project" value="UniProtKB-EC"/>
</dbReference>
<dbReference type="SUPFAM" id="SSF100950">
    <property type="entry name" value="NagB/RpiA/CoA transferase-like"/>
    <property type="match status" value="1"/>
</dbReference>
<reference evidence="3" key="1">
    <citation type="submission" date="2020-12" db="EMBL/GenBank/DDBJ databases">
        <title>Vagococcus allomyrinae sp. nov. and Enterococcus lavae sp. nov., isolated from the larvae of Allomyrina dichotoma.</title>
        <authorList>
            <person name="Lee S.D."/>
        </authorList>
    </citation>
    <scope>NUCLEOTIDE SEQUENCE</scope>
    <source>
        <strain evidence="3">BWB3-3</strain>
    </source>
</reference>
<organism evidence="3 4">
    <name type="scientific">Vagococcus allomyrinae</name>
    <dbReference type="NCBI Taxonomy" id="2794353"/>
    <lineage>
        <taxon>Bacteria</taxon>
        <taxon>Bacillati</taxon>
        <taxon>Bacillota</taxon>
        <taxon>Bacilli</taxon>
        <taxon>Lactobacillales</taxon>
        <taxon>Enterococcaceae</taxon>
        <taxon>Vagococcus</taxon>
    </lineage>
</organism>
<dbReference type="InterPro" id="IPR037171">
    <property type="entry name" value="NagB/RpiA_transferase-like"/>
</dbReference>
<feature type="domain" description="Glucosamine/galactosamine-6-phosphate isomerase" evidence="2">
    <location>
        <begin position="24"/>
        <end position="219"/>
    </location>
</feature>
<name>A0A940PGB9_9ENTE</name>
<dbReference type="InterPro" id="IPR052960">
    <property type="entry name" value="GlcN6P_deaminase-like"/>
</dbReference>
<evidence type="ECO:0000259" key="2">
    <source>
        <dbReference type="Pfam" id="PF01182"/>
    </source>
</evidence>
<dbReference type="NCBIfam" id="NF009022">
    <property type="entry name" value="PRK12358.1"/>
    <property type="match status" value="1"/>
</dbReference>
<sequence length="245" mass="27296">MRVIVTENYEELGKVASQHLLGHLFSKQDRVNLAITAGTTPVEVYRYLIPEVKGKAYLSHAHFYNFDEIPYKESQREGITMSDLRELFFKPAAIPETSIHVLDGQNYQGQDQRIHQAGGLDGVLLGIGADGHYCGNLPGTTTIDDQTTKVICDDQMKARIGRHFEEAADVPDYYVTMGPKSIMAARHLILIANGKRKADIMRKFLEEEISLALPATILKLHPNLTVIMDREAASDLTKSDELGSN</sequence>
<evidence type="ECO:0000256" key="1">
    <source>
        <dbReference type="ARBA" id="ARBA00023277"/>
    </source>
</evidence>
<dbReference type="PANTHER" id="PTHR42892:SF1">
    <property type="entry name" value="GLUCOSAMINE-6-PHOSPHATE ISOMERASE"/>
    <property type="match status" value="1"/>
</dbReference>
<dbReference type="Gene3D" id="3.40.50.1360">
    <property type="match status" value="1"/>
</dbReference>
<evidence type="ECO:0000313" key="3">
    <source>
        <dbReference type="EMBL" id="MBP1044349.1"/>
    </source>
</evidence>
<keyword evidence="4" id="KW-1185">Reference proteome</keyword>